<evidence type="ECO:0000313" key="2">
    <source>
        <dbReference type="EMBL" id="RFS86312.1"/>
    </source>
</evidence>
<feature type="chain" id="PRO_5016761986" evidence="1">
    <location>
        <begin position="32"/>
        <end position="142"/>
    </location>
</feature>
<evidence type="ECO:0000256" key="1">
    <source>
        <dbReference type="SAM" id="SignalP"/>
    </source>
</evidence>
<accession>A0A372GMB3</accession>
<dbReference type="OrthoDB" id="4298559at2"/>
<dbReference type="AlphaFoldDB" id="A0A372GMB3"/>
<protein>
    <submittedName>
        <fullName evidence="2">Uncharacterized protein</fullName>
    </submittedName>
</protein>
<comment type="caution">
    <text evidence="2">The sequence shown here is derived from an EMBL/GenBank/DDBJ whole genome shotgun (WGS) entry which is preliminary data.</text>
</comment>
<gene>
    <name evidence="2" type="ORF">D0T12_06835</name>
</gene>
<dbReference type="RefSeq" id="WP_117398586.1">
    <property type="nucleotide sequence ID" value="NZ_QVNQ01000002.1"/>
</dbReference>
<dbReference type="EMBL" id="QVNQ01000002">
    <property type="protein sequence ID" value="RFS86312.1"/>
    <property type="molecule type" value="Genomic_DNA"/>
</dbReference>
<keyword evidence="1" id="KW-0732">Signal</keyword>
<proteinExistence type="predicted"/>
<evidence type="ECO:0000313" key="3">
    <source>
        <dbReference type="Proteomes" id="UP000262882"/>
    </source>
</evidence>
<reference evidence="2 3" key="1">
    <citation type="submission" date="2018-08" db="EMBL/GenBank/DDBJ databases">
        <title>Actinomadura spongicola sp. nov., isolated from marine sponge Leucetta chagosensis.</title>
        <authorList>
            <person name="Li L."/>
            <person name="Lin H.W."/>
        </authorList>
    </citation>
    <scope>NUCLEOTIDE SEQUENCE [LARGE SCALE GENOMIC DNA]</scope>
    <source>
        <strain evidence="2 3">LHW52907</strain>
    </source>
</reference>
<sequence>MTLTVRKAFGIAAAGVVMATGLTGLSGTAHADDPVKPKAGTVRPNADVYGVYVWATNVNIRWNPGDACDDYPSVANCARIVRKVSRQEIAVYCQKLGQRVSEGGYSSDWWSYAPNPHAPAGYLSNVYIRGKAKLDGVPVCPW</sequence>
<feature type="signal peptide" evidence="1">
    <location>
        <begin position="1"/>
        <end position="31"/>
    </location>
</feature>
<keyword evidence="3" id="KW-1185">Reference proteome</keyword>
<name>A0A372GMB3_9ACTN</name>
<organism evidence="2 3">
    <name type="scientific">Actinomadura spongiicola</name>
    <dbReference type="NCBI Taxonomy" id="2303421"/>
    <lineage>
        <taxon>Bacteria</taxon>
        <taxon>Bacillati</taxon>
        <taxon>Actinomycetota</taxon>
        <taxon>Actinomycetes</taxon>
        <taxon>Streptosporangiales</taxon>
        <taxon>Thermomonosporaceae</taxon>
        <taxon>Actinomadura</taxon>
    </lineage>
</organism>
<dbReference type="Proteomes" id="UP000262882">
    <property type="component" value="Unassembled WGS sequence"/>
</dbReference>